<accession>A0A0R1YSW7</accession>
<evidence type="ECO:0000313" key="2">
    <source>
        <dbReference type="EMBL" id="KRM45183.1"/>
    </source>
</evidence>
<dbReference type="PANTHER" id="PTHR12526">
    <property type="entry name" value="GLYCOSYLTRANSFERASE"/>
    <property type="match status" value="1"/>
</dbReference>
<evidence type="ECO:0000313" key="3">
    <source>
        <dbReference type="Proteomes" id="UP000051957"/>
    </source>
</evidence>
<dbReference type="EMBL" id="AZGK01000019">
    <property type="protein sequence ID" value="KRM45183.1"/>
    <property type="molecule type" value="Genomic_DNA"/>
</dbReference>
<dbReference type="Pfam" id="PF00534">
    <property type="entry name" value="Glycos_transf_1"/>
    <property type="match status" value="1"/>
</dbReference>
<dbReference type="Proteomes" id="UP000051957">
    <property type="component" value="Unassembled WGS sequence"/>
</dbReference>
<dbReference type="PANTHER" id="PTHR12526:SF630">
    <property type="entry name" value="GLYCOSYLTRANSFERASE"/>
    <property type="match status" value="1"/>
</dbReference>
<comment type="caution">
    <text evidence="2">The sequence shown here is derived from an EMBL/GenBank/DDBJ whole genome shotgun (WGS) entry which is preliminary data.</text>
</comment>
<organism evidence="2 3">
    <name type="scientific">Lentilactobacillus parabuchneri DSM 5707 = NBRC 107865</name>
    <dbReference type="NCBI Taxonomy" id="1423784"/>
    <lineage>
        <taxon>Bacteria</taxon>
        <taxon>Bacillati</taxon>
        <taxon>Bacillota</taxon>
        <taxon>Bacilli</taxon>
        <taxon>Lactobacillales</taxon>
        <taxon>Lactobacillaceae</taxon>
        <taxon>Lentilactobacillus</taxon>
    </lineage>
</organism>
<keyword evidence="2" id="KW-0808">Transferase</keyword>
<proteinExistence type="predicted"/>
<dbReference type="InterPro" id="IPR001296">
    <property type="entry name" value="Glyco_trans_1"/>
</dbReference>
<dbReference type="PATRIC" id="fig|1423784.4.peg.943"/>
<gene>
    <name evidence="2" type="ORF">FC51_GL000937</name>
</gene>
<name>A0A0R1YSW7_9LACO</name>
<dbReference type="GO" id="GO:0016740">
    <property type="term" value="F:transferase activity"/>
    <property type="evidence" value="ECO:0007669"/>
    <property type="project" value="UniProtKB-KW"/>
</dbReference>
<dbReference type="AlphaFoldDB" id="A0A0R1YSW7"/>
<reference evidence="2 3" key="1">
    <citation type="journal article" date="2015" name="Genome Announc.">
        <title>Expanding the biotechnology potential of lactobacilli through comparative genomics of 213 strains and associated genera.</title>
        <authorList>
            <person name="Sun Z."/>
            <person name="Harris H.M."/>
            <person name="McCann A."/>
            <person name="Guo C."/>
            <person name="Argimon S."/>
            <person name="Zhang W."/>
            <person name="Yang X."/>
            <person name="Jeffery I.B."/>
            <person name="Cooney J.C."/>
            <person name="Kagawa T.F."/>
            <person name="Liu W."/>
            <person name="Song Y."/>
            <person name="Salvetti E."/>
            <person name="Wrobel A."/>
            <person name="Rasinkangas P."/>
            <person name="Parkhill J."/>
            <person name="Rea M.C."/>
            <person name="O'Sullivan O."/>
            <person name="Ritari J."/>
            <person name="Douillard F.P."/>
            <person name="Paul Ross R."/>
            <person name="Yang R."/>
            <person name="Briner A.E."/>
            <person name="Felis G.E."/>
            <person name="de Vos W.M."/>
            <person name="Barrangou R."/>
            <person name="Klaenhammer T.R."/>
            <person name="Caufield P.W."/>
            <person name="Cui Y."/>
            <person name="Zhang H."/>
            <person name="O'Toole P.W."/>
        </authorList>
    </citation>
    <scope>NUCLEOTIDE SEQUENCE [LARGE SCALE GENOMIC DNA]</scope>
    <source>
        <strain evidence="2 3">DSM 5707</strain>
    </source>
</reference>
<evidence type="ECO:0000259" key="1">
    <source>
        <dbReference type="Pfam" id="PF00534"/>
    </source>
</evidence>
<dbReference type="SUPFAM" id="SSF53756">
    <property type="entry name" value="UDP-Glycosyltransferase/glycogen phosphorylase"/>
    <property type="match status" value="1"/>
</dbReference>
<feature type="domain" description="Glycosyl transferase family 1" evidence="1">
    <location>
        <begin position="191"/>
        <end position="327"/>
    </location>
</feature>
<dbReference type="RefSeq" id="WP_057911328.1">
    <property type="nucleotide sequence ID" value="NZ_AZGK01000019.1"/>
</dbReference>
<dbReference type="Gene3D" id="3.40.50.2000">
    <property type="entry name" value="Glycogen Phosphorylase B"/>
    <property type="match status" value="2"/>
</dbReference>
<protein>
    <submittedName>
        <fullName evidence="2">Group 1 glycosyl transferase</fullName>
    </submittedName>
</protein>
<sequence length="368" mass="41378">MKTKVLIVIPRLGGTGGTETVLLSWQKYFSNHSDVKLTVLAPQGLRVTAYDRPIAKIVEPVSKIPVPAQRLLMIPRILWALHKNQYDDVICTTSKLIKMIAVLKKLCMPKHRHFRLVSWIHSSLYDEPSITISDLQYADAHLAISSGIISQMQQNKITGKKYLIFNPVSESKTDDVSSMSVVNDHIKIVKFVYIGRVMWEGQKNLAELFSALDKVSGNWQLEIFGTGDAAEIDHVKNFVSNHQLEKHVIIRGWVAKPFDNLECDYLVLTSKYEGLPMVLIEAQQHGIACISANCPTGPDDIITLESGYLYEPGDIDQLSGILQRCIDAPTVPFDPRKIRALSSRFAEGKYFENVERSLNMINTSNRKG</sequence>